<dbReference type="Pfam" id="PF04500">
    <property type="entry name" value="FLYWCH"/>
    <property type="match status" value="3"/>
</dbReference>
<reference evidence="5" key="1">
    <citation type="submission" date="2016-07" db="EMBL/GenBank/DDBJ databases">
        <authorList>
            <person name="Bretaudeau A."/>
        </authorList>
    </citation>
    <scope>NUCLEOTIDE SEQUENCE</scope>
    <source>
        <strain evidence="5">Rice</strain>
        <tissue evidence="5">Whole body</tissue>
    </source>
</reference>
<evidence type="ECO:0000259" key="4">
    <source>
        <dbReference type="Pfam" id="PF04500"/>
    </source>
</evidence>
<dbReference type="PANTHER" id="PTHR20956:SF12">
    <property type="entry name" value="FLYWCH-TYPE DOMAIN-CONTAINING PROTEIN"/>
    <property type="match status" value="1"/>
</dbReference>
<dbReference type="AlphaFoldDB" id="A0A2H1V1N9"/>
<name>A0A2H1V1N9_SPOFR</name>
<keyword evidence="3" id="KW-0862">Zinc</keyword>
<proteinExistence type="predicted"/>
<dbReference type="EMBL" id="ODYU01000089">
    <property type="protein sequence ID" value="SOQ34262.1"/>
    <property type="molecule type" value="Genomic_DNA"/>
</dbReference>
<protein>
    <submittedName>
        <fullName evidence="5">SFRICE_000692</fullName>
    </submittedName>
</protein>
<keyword evidence="1" id="KW-0479">Metal-binding</keyword>
<keyword evidence="2" id="KW-0863">Zinc-finger</keyword>
<dbReference type="PANTHER" id="PTHR20956">
    <property type="entry name" value="HEH2P"/>
    <property type="match status" value="1"/>
</dbReference>
<dbReference type="InterPro" id="IPR007588">
    <property type="entry name" value="Znf_FLYWCH"/>
</dbReference>
<feature type="domain" description="FLYWCH-type" evidence="4">
    <location>
        <begin position="17"/>
        <end position="78"/>
    </location>
</feature>
<feature type="domain" description="FLYWCH-type" evidence="4">
    <location>
        <begin position="97"/>
        <end position="160"/>
    </location>
</feature>
<accession>A0A2H1V1N9</accession>
<organism evidence="5">
    <name type="scientific">Spodoptera frugiperda</name>
    <name type="common">Fall armyworm</name>
    <dbReference type="NCBI Taxonomy" id="7108"/>
    <lineage>
        <taxon>Eukaryota</taxon>
        <taxon>Metazoa</taxon>
        <taxon>Ecdysozoa</taxon>
        <taxon>Arthropoda</taxon>
        <taxon>Hexapoda</taxon>
        <taxon>Insecta</taxon>
        <taxon>Pterygota</taxon>
        <taxon>Neoptera</taxon>
        <taxon>Endopterygota</taxon>
        <taxon>Lepidoptera</taxon>
        <taxon>Glossata</taxon>
        <taxon>Ditrysia</taxon>
        <taxon>Noctuoidea</taxon>
        <taxon>Noctuidae</taxon>
        <taxon>Amphipyrinae</taxon>
        <taxon>Spodoptera</taxon>
    </lineage>
</organism>
<gene>
    <name evidence="5" type="ORF">SFRICE_000692</name>
</gene>
<evidence type="ECO:0000256" key="1">
    <source>
        <dbReference type="ARBA" id="ARBA00022723"/>
    </source>
</evidence>
<evidence type="ECO:0000313" key="5">
    <source>
        <dbReference type="EMBL" id="SOQ34262.1"/>
    </source>
</evidence>
<sequence length="284" mass="32790">MLPANYSVLQQVQAIQYVKSRTGTQMILMNHYTYCLVWQSPTKGTTHWRCSSHNGKKCKAKLITDTTGNITGNMVHTHTPYKYAVLKGVYIRIGVKFIESKRGRPLLLLDNYTYSLSSSSQANGTNRWVCTSRSKKQGCKAKVILSSQREIVAVDADHCHPPPEYYYHNGDQLFKNFVGYVIIYKNSKFLLRLLKLKFAFTGVKFIKSKRGRPLLFLNNYTYNLTYSSQAKGTKRWVCTLRSQKKYCKASVVLNSRQEIMTVDADHNHPPPEYHYLNGKYFRIQ</sequence>
<evidence type="ECO:0000256" key="3">
    <source>
        <dbReference type="ARBA" id="ARBA00022833"/>
    </source>
</evidence>
<dbReference type="Gene3D" id="2.20.25.240">
    <property type="match status" value="3"/>
</dbReference>
<feature type="domain" description="FLYWCH-type" evidence="4">
    <location>
        <begin position="205"/>
        <end position="268"/>
    </location>
</feature>
<dbReference type="GO" id="GO:0008270">
    <property type="term" value="F:zinc ion binding"/>
    <property type="evidence" value="ECO:0007669"/>
    <property type="project" value="UniProtKB-KW"/>
</dbReference>
<evidence type="ECO:0000256" key="2">
    <source>
        <dbReference type="ARBA" id="ARBA00022771"/>
    </source>
</evidence>